<name>K1SVW2_9ZZZZ</name>
<comment type="caution">
    <text evidence="1">The sequence shown here is derived from an EMBL/GenBank/DDBJ whole genome shotgun (WGS) entry which is preliminary data.</text>
</comment>
<dbReference type="AlphaFoldDB" id="K1SVW2"/>
<keyword evidence="1" id="KW-0449">Lipoprotein</keyword>
<feature type="non-terminal residue" evidence="1">
    <location>
        <position position="1"/>
    </location>
</feature>
<evidence type="ECO:0000313" key="1">
    <source>
        <dbReference type="EMBL" id="EKC64717.1"/>
    </source>
</evidence>
<organism evidence="1">
    <name type="scientific">human gut metagenome</name>
    <dbReference type="NCBI Taxonomy" id="408170"/>
    <lineage>
        <taxon>unclassified sequences</taxon>
        <taxon>metagenomes</taxon>
        <taxon>organismal metagenomes</taxon>
    </lineage>
</organism>
<protein>
    <submittedName>
        <fullName evidence="1">Lipoprotein</fullName>
    </submittedName>
</protein>
<gene>
    <name evidence="1" type="ORF">LEA_10698</name>
</gene>
<sequence length="192" mass="21307">AFVQDLMKKKQLVVEESNGEWRIAFTAPIDIKKVGNLKVDIYDANGYDATDKNRKPDAEELWTVARPIADFTGGAALKAFNDPNLAKDTEITLKQLIENSVAGTKTKAEDFWKNLILKDYAGETVVKFNGTTFNAEEVTARAALYKKSVKTGLRYIMSNGTDKDEYFKVDPTTGKLTCIALPTGTEFTHTVN</sequence>
<dbReference type="EMBL" id="AJWY01007195">
    <property type="protein sequence ID" value="EKC64717.1"/>
    <property type="molecule type" value="Genomic_DNA"/>
</dbReference>
<feature type="non-terminal residue" evidence="1">
    <location>
        <position position="192"/>
    </location>
</feature>
<reference evidence="1" key="1">
    <citation type="journal article" date="2013" name="Environ. Microbiol.">
        <title>Microbiota from the distal guts of lean and obese adolescents exhibit partial functional redundancy besides clear differences in community structure.</title>
        <authorList>
            <person name="Ferrer M."/>
            <person name="Ruiz A."/>
            <person name="Lanza F."/>
            <person name="Haange S.B."/>
            <person name="Oberbach A."/>
            <person name="Till H."/>
            <person name="Bargiela R."/>
            <person name="Campoy C."/>
            <person name="Segura M.T."/>
            <person name="Richter M."/>
            <person name="von Bergen M."/>
            <person name="Seifert J."/>
            <person name="Suarez A."/>
        </authorList>
    </citation>
    <scope>NUCLEOTIDE SEQUENCE</scope>
</reference>
<proteinExistence type="predicted"/>
<accession>K1SVW2</accession>